<gene>
    <name evidence="1" type="ORF">Pta02_37360</name>
</gene>
<dbReference type="Proteomes" id="UP000634476">
    <property type="component" value="Unassembled WGS sequence"/>
</dbReference>
<evidence type="ECO:0000313" key="1">
    <source>
        <dbReference type="EMBL" id="GII01728.1"/>
    </source>
</evidence>
<accession>A0A8J3SZU6</accession>
<proteinExistence type="predicted"/>
<name>A0A8J3SZU6_9ACTN</name>
<evidence type="ECO:0008006" key="3">
    <source>
        <dbReference type="Google" id="ProtNLM"/>
    </source>
</evidence>
<comment type="caution">
    <text evidence="1">The sequence shown here is derived from an EMBL/GenBank/DDBJ whole genome shotgun (WGS) entry which is preliminary data.</text>
</comment>
<protein>
    <recommendedName>
        <fullName evidence="3">RNA polymerase sigma-70 region 4 domain-containing protein</fullName>
    </recommendedName>
</protein>
<keyword evidence="2" id="KW-1185">Reference proteome</keyword>
<evidence type="ECO:0000313" key="2">
    <source>
        <dbReference type="Proteomes" id="UP000634476"/>
    </source>
</evidence>
<dbReference type="EMBL" id="BOOK01000027">
    <property type="protein sequence ID" value="GII01728.1"/>
    <property type="molecule type" value="Genomic_DNA"/>
</dbReference>
<sequence length="103" mass="11675">MSDEEDKRLSSLLHAFTAATERTERAVLGDQDLDRAFRRVDDVSEHVRKLYEQLTALRSQIAAQIYEKEKLSLSVLAERWGMSKTRAGQIIRAAKQGEQGGNQ</sequence>
<dbReference type="RefSeq" id="WP_203876100.1">
    <property type="nucleotide sequence ID" value="NZ_BOOK01000027.1"/>
</dbReference>
<organism evidence="1 2">
    <name type="scientific">Planobispora takensis</name>
    <dbReference type="NCBI Taxonomy" id="1367882"/>
    <lineage>
        <taxon>Bacteria</taxon>
        <taxon>Bacillati</taxon>
        <taxon>Actinomycetota</taxon>
        <taxon>Actinomycetes</taxon>
        <taxon>Streptosporangiales</taxon>
        <taxon>Streptosporangiaceae</taxon>
        <taxon>Planobispora</taxon>
    </lineage>
</organism>
<reference evidence="1" key="1">
    <citation type="submission" date="2021-01" db="EMBL/GenBank/DDBJ databases">
        <title>Whole genome shotgun sequence of Planobispora takensis NBRC 109077.</title>
        <authorList>
            <person name="Komaki H."/>
            <person name="Tamura T."/>
        </authorList>
    </citation>
    <scope>NUCLEOTIDE SEQUENCE</scope>
    <source>
        <strain evidence="1">NBRC 109077</strain>
    </source>
</reference>
<dbReference type="AlphaFoldDB" id="A0A8J3SZU6"/>